<dbReference type="RefSeq" id="YP_009843537.1">
    <property type="nucleotide sequence ID" value="NC_048749.1"/>
</dbReference>
<dbReference type="KEGG" id="vg:55613828"/>
<protein>
    <submittedName>
        <fullName evidence="2">Uncharacterized protein</fullName>
    </submittedName>
</protein>
<evidence type="ECO:0000313" key="2">
    <source>
        <dbReference type="EMBL" id="QAU06274.1"/>
    </source>
</evidence>
<keyword evidence="1" id="KW-1133">Transmembrane helix</keyword>
<keyword evidence="3" id="KW-1185">Reference proteome</keyword>
<dbReference type="EMBL" id="MK376953">
    <property type="protein sequence ID" value="QAU06274.1"/>
    <property type="molecule type" value="Genomic_DNA"/>
</dbReference>
<sequence length="83" mass="9317">MVKASPATVQSTLMALVAVEAVILLRLCWNTRQNHVKINTLKDVARYYADMLEKNDVELSDYDVIALNTILHKGHYADTGLND</sequence>
<organism evidence="2 3">
    <name type="scientific">Gordonia phage Rickmore</name>
    <dbReference type="NCBI Taxonomy" id="2507854"/>
    <lineage>
        <taxon>Viruses</taxon>
        <taxon>Duplodnaviria</taxon>
        <taxon>Heunggongvirae</taxon>
        <taxon>Uroviricota</taxon>
        <taxon>Caudoviricetes</taxon>
        <taxon>Deejayvirinae</taxon>
        <taxon>Kenoshavirus</taxon>
        <taxon>Kenoshavirus rickmore</taxon>
    </lineage>
</organism>
<proteinExistence type="predicted"/>
<dbReference type="GeneID" id="55613828"/>
<reference evidence="2 3" key="1">
    <citation type="submission" date="2019-01" db="EMBL/GenBank/DDBJ databases">
        <authorList>
            <person name="Mendiola A."/>
            <person name="Dhungana S."/>
            <person name="Koga A.P."/>
            <person name="Garlena R.A."/>
            <person name="Russell D.A."/>
            <person name="Pope W.H."/>
            <person name="Jacobs-Sera D."/>
            <person name="Hatfull G.F."/>
        </authorList>
    </citation>
    <scope>NUCLEOTIDE SEQUENCE [LARGE SCALE GENOMIC DNA]</scope>
</reference>
<evidence type="ECO:0000313" key="3">
    <source>
        <dbReference type="Proteomes" id="UP000290536"/>
    </source>
</evidence>
<keyword evidence="1" id="KW-0812">Transmembrane</keyword>
<gene>
    <name evidence="2" type="primary">40</name>
    <name evidence="2" type="ORF">SEA_RICKMORE_40</name>
</gene>
<evidence type="ECO:0000256" key="1">
    <source>
        <dbReference type="SAM" id="Phobius"/>
    </source>
</evidence>
<keyword evidence="1" id="KW-0472">Membrane</keyword>
<accession>A0A410TBH2</accession>
<name>A0A410TBH2_9CAUD</name>
<feature type="transmembrane region" description="Helical" evidence="1">
    <location>
        <begin position="12"/>
        <end position="29"/>
    </location>
</feature>
<dbReference type="Proteomes" id="UP000290536">
    <property type="component" value="Segment"/>
</dbReference>